<proteinExistence type="predicted"/>
<comment type="caution">
    <text evidence="2">The sequence shown here is derived from an EMBL/GenBank/DDBJ whole genome shotgun (WGS) entry which is preliminary data.</text>
</comment>
<dbReference type="InterPro" id="IPR017853">
    <property type="entry name" value="GH"/>
</dbReference>
<evidence type="ECO:0000313" key="2">
    <source>
        <dbReference type="EMBL" id="ORA40143.1"/>
    </source>
</evidence>
<organism evidence="2 3">
    <name type="scientific">Mycobacterium aquaticum</name>
    <dbReference type="NCBI Taxonomy" id="1927124"/>
    <lineage>
        <taxon>Bacteria</taxon>
        <taxon>Bacillati</taxon>
        <taxon>Actinomycetota</taxon>
        <taxon>Actinomycetes</taxon>
        <taxon>Mycobacteriales</taxon>
        <taxon>Mycobacteriaceae</taxon>
        <taxon>Mycobacterium</taxon>
    </lineage>
</organism>
<keyword evidence="3" id="KW-1185">Reference proteome</keyword>
<dbReference type="AlphaFoldDB" id="A0A1X0BCU0"/>
<dbReference type="Gene3D" id="3.20.20.70">
    <property type="entry name" value="Aldolase class I"/>
    <property type="match status" value="1"/>
</dbReference>
<dbReference type="SUPFAM" id="SSF51445">
    <property type="entry name" value="(Trans)glycosidases"/>
    <property type="match status" value="1"/>
</dbReference>
<dbReference type="InterPro" id="IPR004352">
    <property type="entry name" value="GH114_TIM-barrel"/>
</dbReference>
<evidence type="ECO:0000313" key="3">
    <source>
        <dbReference type="Proteomes" id="UP000192448"/>
    </source>
</evidence>
<dbReference type="STRING" id="1927124.BST13_01285"/>
<dbReference type="PANTHER" id="PTHR35273">
    <property type="entry name" value="ALPHA-1,4 POLYGALACTOSAMINIDASE, PUTATIVE (AFU_ORTHOLOGUE AFUA_3G07890)-RELATED"/>
    <property type="match status" value="1"/>
</dbReference>
<evidence type="ECO:0000259" key="1">
    <source>
        <dbReference type="Pfam" id="PF03537"/>
    </source>
</evidence>
<dbReference type="InterPro" id="IPR013785">
    <property type="entry name" value="Aldolase_TIM"/>
</dbReference>
<name>A0A1X0BCU0_9MYCO</name>
<sequence length="267" mass="30205">MLLIVALTALGCSNGRQTLARDTPAAESTSSTKAWWRPTGTPTWQWQLNDEPIDATVDAEVFDIDLFDNSAATVGSLHAQGRRVICYFTAGSWEPYRPDSHAFTPDLLGGQVEAWPDERWLDIRRVDALRPLMASRLDLCRDKGFDGVEPDWLDNHRQRTGFDITPEDQLRFNRMLAAMAHERGLAIGLKNDLDQTVLLADLFDYSVVEQCVEFDECAALKPFTDRAKPVFSAEYHVTRDVACPQAERRGLSMVLKRVELDSWRETC</sequence>
<dbReference type="PANTHER" id="PTHR35273:SF2">
    <property type="entry name" value="ALPHA-GALACTOSIDASE"/>
    <property type="match status" value="1"/>
</dbReference>
<feature type="domain" description="Glycoside-hydrolase family GH114 TIM-barrel" evidence="1">
    <location>
        <begin position="43"/>
        <end position="263"/>
    </location>
</feature>
<dbReference type="Pfam" id="PF03537">
    <property type="entry name" value="Glyco_hydro_114"/>
    <property type="match status" value="1"/>
</dbReference>
<dbReference type="EMBL" id="MVHF01000001">
    <property type="protein sequence ID" value="ORA40143.1"/>
    <property type="molecule type" value="Genomic_DNA"/>
</dbReference>
<reference evidence="2 3" key="1">
    <citation type="submission" date="2017-02" db="EMBL/GenBank/DDBJ databases">
        <title>The new phylogeny of genus Mycobacterium.</title>
        <authorList>
            <person name="Tortoli E."/>
            <person name="Trovato A."/>
            <person name="Cirillo D.M."/>
        </authorList>
    </citation>
    <scope>NUCLEOTIDE SEQUENCE [LARGE SCALE GENOMIC DNA]</scope>
    <source>
        <strain evidence="2 3">RW6</strain>
    </source>
</reference>
<accession>A0A1X0BCU0</accession>
<dbReference type="Proteomes" id="UP000192448">
    <property type="component" value="Unassembled WGS sequence"/>
</dbReference>
<protein>
    <recommendedName>
        <fullName evidence="1">Glycoside-hydrolase family GH114 TIM-barrel domain-containing protein</fullName>
    </recommendedName>
</protein>
<gene>
    <name evidence="2" type="ORF">BST13_01285</name>
</gene>